<dbReference type="Proteomes" id="UP000000639">
    <property type="component" value="Chromosome"/>
</dbReference>
<dbReference type="InterPro" id="IPR006143">
    <property type="entry name" value="RND_pump_MFP"/>
</dbReference>
<organism evidence="5 6">
    <name type="scientific">Psychromonas ingrahamii (strain DSM 17664 / CCUG 51855 / 37)</name>
    <dbReference type="NCBI Taxonomy" id="357804"/>
    <lineage>
        <taxon>Bacteria</taxon>
        <taxon>Pseudomonadati</taxon>
        <taxon>Pseudomonadota</taxon>
        <taxon>Gammaproteobacteria</taxon>
        <taxon>Alteromonadales</taxon>
        <taxon>Psychromonadaceae</taxon>
        <taxon>Psychromonas</taxon>
    </lineage>
</organism>
<dbReference type="NCBIfam" id="TIGR01730">
    <property type="entry name" value="RND_mfp"/>
    <property type="match status" value="1"/>
</dbReference>
<dbReference type="GO" id="GO:1990281">
    <property type="term" value="C:efflux pump complex"/>
    <property type="evidence" value="ECO:0007669"/>
    <property type="project" value="TreeGrafter"/>
</dbReference>
<dbReference type="STRING" id="357804.Ping_0664"/>
<name>A1SSQ2_PSYIN</name>
<dbReference type="Gene3D" id="2.40.50.100">
    <property type="match status" value="1"/>
</dbReference>
<gene>
    <name evidence="5" type="ordered locus">Ping_0664</name>
</gene>
<dbReference type="SUPFAM" id="SSF111369">
    <property type="entry name" value="HlyD-like secretion proteins"/>
    <property type="match status" value="1"/>
</dbReference>
<dbReference type="KEGG" id="pin:Ping_0664"/>
<reference evidence="5 6" key="1">
    <citation type="submission" date="2007-01" db="EMBL/GenBank/DDBJ databases">
        <title>Complete sequence of Psychromonas ingrahamii 37.</title>
        <authorList>
            <consortium name="US DOE Joint Genome Institute"/>
            <person name="Copeland A."/>
            <person name="Lucas S."/>
            <person name="Lapidus A."/>
            <person name="Barry K."/>
            <person name="Detter J.C."/>
            <person name="Glavina del Rio T."/>
            <person name="Hammon N."/>
            <person name="Israni S."/>
            <person name="Dalin E."/>
            <person name="Tice H."/>
            <person name="Pitluck S."/>
            <person name="Thompson L.S."/>
            <person name="Brettin T."/>
            <person name="Bruce D."/>
            <person name="Han C."/>
            <person name="Tapia R."/>
            <person name="Schmutz J."/>
            <person name="Larimer F."/>
            <person name="Land M."/>
            <person name="Hauser L."/>
            <person name="Kyrpides N."/>
            <person name="Ivanova N."/>
            <person name="Staley J."/>
            <person name="Richardson P."/>
        </authorList>
    </citation>
    <scope>NUCLEOTIDE SEQUENCE [LARGE SCALE GENOMIC DNA]</scope>
    <source>
        <strain evidence="5 6">37</strain>
    </source>
</reference>
<dbReference type="OrthoDB" id="5730196at2"/>
<evidence type="ECO:0000259" key="2">
    <source>
        <dbReference type="Pfam" id="PF25876"/>
    </source>
</evidence>
<comment type="similarity">
    <text evidence="1">Belongs to the membrane fusion protein (MFP) (TC 8.A.1) family.</text>
</comment>
<feature type="domain" description="Multidrug resistance protein MdtA-like alpha-helical hairpin" evidence="2">
    <location>
        <begin position="92"/>
        <end position="162"/>
    </location>
</feature>
<dbReference type="eggNOG" id="COG0845">
    <property type="taxonomic scope" value="Bacteria"/>
</dbReference>
<evidence type="ECO:0000313" key="6">
    <source>
        <dbReference type="Proteomes" id="UP000000639"/>
    </source>
</evidence>
<dbReference type="InterPro" id="IPR058649">
    <property type="entry name" value="CzcB_C"/>
</dbReference>
<dbReference type="RefSeq" id="WP_011769076.1">
    <property type="nucleotide sequence ID" value="NC_008709.1"/>
</dbReference>
<proteinExistence type="inferred from homology"/>
<feature type="domain" description="CzcB-like C-terminal circularly permuted SH3-like" evidence="4">
    <location>
        <begin position="277"/>
        <end position="328"/>
    </location>
</feature>
<keyword evidence="6" id="KW-1185">Reference proteome</keyword>
<feature type="domain" description="Multidrug resistance protein MdtA-like barrel-sandwich hybrid" evidence="3">
    <location>
        <begin position="52"/>
        <end position="188"/>
    </location>
</feature>
<dbReference type="GO" id="GO:0015562">
    <property type="term" value="F:efflux transmembrane transporter activity"/>
    <property type="evidence" value="ECO:0007669"/>
    <property type="project" value="TreeGrafter"/>
</dbReference>
<evidence type="ECO:0000259" key="4">
    <source>
        <dbReference type="Pfam" id="PF25975"/>
    </source>
</evidence>
<dbReference type="Gene3D" id="1.10.287.470">
    <property type="entry name" value="Helix hairpin bin"/>
    <property type="match status" value="1"/>
</dbReference>
<dbReference type="PANTHER" id="PTHR30469">
    <property type="entry name" value="MULTIDRUG RESISTANCE PROTEIN MDTA"/>
    <property type="match status" value="1"/>
</dbReference>
<dbReference type="EMBL" id="CP000510">
    <property type="protein sequence ID" value="ABM02517.1"/>
    <property type="molecule type" value="Genomic_DNA"/>
</dbReference>
<dbReference type="Pfam" id="PF25975">
    <property type="entry name" value="CzcB_C"/>
    <property type="match status" value="1"/>
</dbReference>
<dbReference type="AlphaFoldDB" id="A1SSQ2"/>
<dbReference type="Gene3D" id="2.40.30.170">
    <property type="match status" value="1"/>
</dbReference>
<sequence length="342" mass="37823">MKSKYYSLSAFFISLFFAIIYSKSLLADTLFEVIDQKKEQIVVLDATIEAINKATVSSQTSGRITKINFDTNDYVEQDSIILEMTNKEQGAQLAAAEANVLRTQAAYNESKLNYDRYKKLFPKGAISQGQLDQAAATAETNKQLIKAAQAGLIQAKESLDYTIIKAPFAGVVTERHVEIGETVNPGAPLFSGMSLTNLRAITEIPQRYLVALRNNPEFIITLSDGSKLFSNKITLFNYADQQSHAFKVRIDLPPTEKLLLPGMWVKVQFVWGESKMISVPSSAILTNNELNAVYRDVDGKAVLTQVRLGNSLDNEVEILSGLHSGDKISIDAYQKLQQLGAK</sequence>
<dbReference type="Gene3D" id="2.40.420.20">
    <property type="match status" value="1"/>
</dbReference>
<accession>A1SSQ2</accession>
<dbReference type="InterPro" id="IPR058624">
    <property type="entry name" value="MdtA-like_HH"/>
</dbReference>
<evidence type="ECO:0000313" key="5">
    <source>
        <dbReference type="EMBL" id="ABM02517.1"/>
    </source>
</evidence>
<dbReference type="Pfam" id="PF25876">
    <property type="entry name" value="HH_MFP_RND"/>
    <property type="match status" value="1"/>
</dbReference>
<dbReference type="PANTHER" id="PTHR30469:SF18">
    <property type="entry name" value="RESISTANCE-NODULATION-CELL DIVISION (RND) EFFLUX MEMBRANE FUSION PROTEIN-RELATED"/>
    <property type="match status" value="1"/>
</dbReference>
<dbReference type="InterPro" id="IPR058625">
    <property type="entry name" value="MdtA-like_BSH"/>
</dbReference>
<dbReference type="Pfam" id="PF25917">
    <property type="entry name" value="BSH_RND"/>
    <property type="match status" value="1"/>
</dbReference>
<evidence type="ECO:0000259" key="3">
    <source>
        <dbReference type="Pfam" id="PF25917"/>
    </source>
</evidence>
<protein>
    <submittedName>
        <fullName evidence="5">Efflux transporter, RND family, MFP subunit</fullName>
    </submittedName>
</protein>
<dbReference type="HOGENOM" id="CLU_018816_1_4_6"/>
<evidence type="ECO:0000256" key="1">
    <source>
        <dbReference type="ARBA" id="ARBA00009477"/>
    </source>
</evidence>